<sequence length="479" mass="54387">MRILLLLILTLTGWPTLAASTFSEQMTAFRAQLLLADPVARYNLIGINRAFPRVLLSPDSLLPQSANYPLKDIRRLYQAAQKCQGPWPVNPQVTEPLVFTRAMCNNTQLPVAWFSRSGFIHPGGGSYAAKYAEQFPERRSELMRFFHIQERPQAEPDSLLGRLQRMESNAVDALNSGAKSLISQDEMWVRVGSYYHLYQASQWQPLLAEFDLRITPRGEQDFCLARVGNICWNEEKAPSYWPYLVGALIVINLVALGGWAFNRWTVQRRLMQERMLVLQILTHELRTPIASLSMTVEGFRRKFDSLPDDFYEEFRRLCEDSRRLKQLAEASKDYLQSNQKPLSKETIPSVEEWLGYICDEHQVTLHVSQDGAVRANVYWLTTSLNNLIANAVKYGVAPVDVHAHVSEDRFTIAIRDQGELTAKDWKHIRKPFVSQSGLGLGLTIVESMIERMGGKLILSGPPTTFTLEIHCDASDVTSG</sequence>
<keyword evidence="8" id="KW-0902">Two-component regulatory system</keyword>
<feature type="chain" id="PRO_5041415244" description="histidine kinase" evidence="10">
    <location>
        <begin position="19"/>
        <end position="479"/>
    </location>
</feature>
<keyword evidence="4" id="KW-1003">Cell membrane</keyword>
<evidence type="ECO:0000256" key="10">
    <source>
        <dbReference type="SAM" id="SignalP"/>
    </source>
</evidence>
<gene>
    <name evidence="12" type="ORF">N8M53_15455</name>
</gene>
<keyword evidence="9" id="KW-0472">Membrane</keyword>
<name>A0AA47LSR4_9GAMM</name>
<dbReference type="InterPro" id="IPR003594">
    <property type="entry name" value="HATPase_dom"/>
</dbReference>
<organism evidence="12 13">
    <name type="scientific">Salinivibrio kushneri</name>
    <dbReference type="NCBI Taxonomy" id="1908198"/>
    <lineage>
        <taxon>Bacteria</taxon>
        <taxon>Pseudomonadati</taxon>
        <taxon>Pseudomonadota</taxon>
        <taxon>Gammaproteobacteria</taxon>
        <taxon>Vibrionales</taxon>
        <taxon>Vibrionaceae</taxon>
        <taxon>Salinivibrio</taxon>
    </lineage>
</organism>
<keyword evidence="5" id="KW-0597">Phosphoprotein</keyword>
<dbReference type="Pfam" id="PF00512">
    <property type="entry name" value="HisKA"/>
    <property type="match status" value="1"/>
</dbReference>
<accession>A0AA47LSR4</accession>
<comment type="catalytic activity">
    <reaction evidence="1">
        <text>ATP + protein L-histidine = ADP + protein N-phospho-L-histidine.</text>
        <dbReference type="EC" id="2.7.13.3"/>
    </reaction>
</comment>
<keyword evidence="9" id="KW-1133">Transmembrane helix</keyword>
<dbReference type="PROSITE" id="PS50109">
    <property type="entry name" value="HIS_KIN"/>
    <property type="match status" value="1"/>
</dbReference>
<evidence type="ECO:0000313" key="13">
    <source>
        <dbReference type="Proteomes" id="UP001164748"/>
    </source>
</evidence>
<dbReference type="InterPro" id="IPR050980">
    <property type="entry name" value="2C_sensor_his_kinase"/>
</dbReference>
<dbReference type="CDD" id="cd00082">
    <property type="entry name" value="HisKA"/>
    <property type="match status" value="1"/>
</dbReference>
<evidence type="ECO:0000256" key="2">
    <source>
        <dbReference type="ARBA" id="ARBA00004651"/>
    </source>
</evidence>
<dbReference type="SMART" id="SM00388">
    <property type="entry name" value="HisKA"/>
    <property type="match status" value="1"/>
</dbReference>
<evidence type="ECO:0000313" key="12">
    <source>
        <dbReference type="EMBL" id="WBA10200.1"/>
    </source>
</evidence>
<evidence type="ECO:0000256" key="5">
    <source>
        <dbReference type="ARBA" id="ARBA00022553"/>
    </source>
</evidence>
<dbReference type="PANTHER" id="PTHR44936:SF9">
    <property type="entry name" value="SENSOR PROTEIN CREC"/>
    <property type="match status" value="1"/>
</dbReference>
<keyword evidence="7" id="KW-0418">Kinase</keyword>
<dbReference type="Pfam" id="PF11884">
    <property type="entry name" value="DUF3404"/>
    <property type="match status" value="1"/>
</dbReference>
<keyword evidence="12" id="KW-0614">Plasmid</keyword>
<dbReference type="Gene3D" id="3.30.565.10">
    <property type="entry name" value="Histidine kinase-like ATPase, C-terminal domain"/>
    <property type="match status" value="1"/>
</dbReference>
<dbReference type="GO" id="GO:0005886">
    <property type="term" value="C:plasma membrane"/>
    <property type="evidence" value="ECO:0007669"/>
    <property type="project" value="UniProtKB-SubCell"/>
</dbReference>
<proteinExistence type="predicted"/>
<dbReference type="GO" id="GO:0000155">
    <property type="term" value="F:phosphorelay sensor kinase activity"/>
    <property type="evidence" value="ECO:0007669"/>
    <property type="project" value="InterPro"/>
</dbReference>
<keyword evidence="9" id="KW-0812">Transmembrane</keyword>
<evidence type="ECO:0000259" key="11">
    <source>
        <dbReference type="PROSITE" id="PS50109"/>
    </source>
</evidence>
<dbReference type="SMART" id="SM00387">
    <property type="entry name" value="HATPase_c"/>
    <property type="match status" value="1"/>
</dbReference>
<keyword evidence="10" id="KW-0732">Signal</keyword>
<dbReference type="EMBL" id="CP114589">
    <property type="protein sequence ID" value="WBA10200.1"/>
    <property type="molecule type" value="Genomic_DNA"/>
</dbReference>
<evidence type="ECO:0000256" key="9">
    <source>
        <dbReference type="SAM" id="Phobius"/>
    </source>
</evidence>
<feature type="transmembrane region" description="Helical" evidence="9">
    <location>
        <begin position="240"/>
        <end position="261"/>
    </location>
</feature>
<dbReference type="EC" id="2.7.13.3" evidence="3"/>
<protein>
    <recommendedName>
        <fullName evidence="3">histidine kinase</fullName>
        <ecNumber evidence="3">2.7.13.3</ecNumber>
    </recommendedName>
</protein>
<evidence type="ECO:0000256" key="4">
    <source>
        <dbReference type="ARBA" id="ARBA00022475"/>
    </source>
</evidence>
<dbReference type="InterPro" id="IPR036097">
    <property type="entry name" value="HisK_dim/P_sf"/>
</dbReference>
<evidence type="ECO:0000256" key="7">
    <source>
        <dbReference type="ARBA" id="ARBA00022777"/>
    </source>
</evidence>
<geneLocation type="plasmid" evidence="12 13">
    <name>unnamed</name>
</geneLocation>
<dbReference type="AlphaFoldDB" id="A0AA47LSR4"/>
<dbReference type="SUPFAM" id="SSF47384">
    <property type="entry name" value="Homodimeric domain of signal transducing histidine kinase"/>
    <property type="match status" value="1"/>
</dbReference>
<dbReference type="InterPro" id="IPR036890">
    <property type="entry name" value="HATPase_C_sf"/>
</dbReference>
<comment type="subcellular location">
    <subcellularLocation>
        <location evidence="2">Cell membrane</location>
        <topology evidence="2">Multi-pass membrane protein</topology>
    </subcellularLocation>
</comment>
<dbReference type="InterPro" id="IPR003661">
    <property type="entry name" value="HisK_dim/P_dom"/>
</dbReference>
<dbReference type="Pfam" id="PF02518">
    <property type="entry name" value="HATPase_c"/>
    <property type="match status" value="1"/>
</dbReference>
<evidence type="ECO:0000256" key="3">
    <source>
        <dbReference type="ARBA" id="ARBA00012438"/>
    </source>
</evidence>
<feature type="domain" description="Histidine kinase" evidence="11">
    <location>
        <begin position="280"/>
        <end position="475"/>
    </location>
</feature>
<evidence type="ECO:0000256" key="6">
    <source>
        <dbReference type="ARBA" id="ARBA00022679"/>
    </source>
</evidence>
<evidence type="ECO:0000256" key="8">
    <source>
        <dbReference type="ARBA" id="ARBA00023012"/>
    </source>
</evidence>
<reference evidence="12" key="1">
    <citation type="submission" date="2022-09" db="EMBL/GenBank/DDBJ databases">
        <authorList>
            <person name="Li Z.-J."/>
        </authorList>
    </citation>
    <scope>NUCLEOTIDE SEQUENCE</scope>
    <source>
        <strain evidence="12">TGB11</strain>
        <plasmid evidence="12">unnamed</plasmid>
    </source>
</reference>
<dbReference type="SUPFAM" id="SSF55874">
    <property type="entry name" value="ATPase domain of HSP90 chaperone/DNA topoisomerase II/histidine kinase"/>
    <property type="match status" value="1"/>
</dbReference>
<feature type="signal peptide" evidence="10">
    <location>
        <begin position="1"/>
        <end position="18"/>
    </location>
</feature>
<dbReference type="PANTHER" id="PTHR44936">
    <property type="entry name" value="SENSOR PROTEIN CREC"/>
    <property type="match status" value="1"/>
</dbReference>
<keyword evidence="6" id="KW-0808">Transferase</keyword>
<dbReference type="Gene3D" id="1.10.287.130">
    <property type="match status" value="1"/>
</dbReference>
<dbReference type="InterPro" id="IPR021821">
    <property type="entry name" value="VxrA_SD"/>
</dbReference>
<evidence type="ECO:0000256" key="1">
    <source>
        <dbReference type="ARBA" id="ARBA00000085"/>
    </source>
</evidence>
<dbReference type="RefSeq" id="WP_269580234.1">
    <property type="nucleotide sequence ID" value="NZ_CP114589.1"/>
</dbReference>
<dbReference type="InterPro" id="IPR005467">
    <property type="entry name" value="His_kinase_dom"/>
</dbReference>
<dbReference type="Proteomes" id="UP001164748">
    <property type="component" value="Plasmid unnamed"/>
</dbReference>